<dbReference type="PIRSF" id="PIRSF039102">
    <property type="entry name" value="Ddl/VanB"/>
    <property type="match status" value="1"/>
</dbReference>
<keyword evidence="12" id="KW-0961">Cell wall biogenesis/degradation</keyword>
<evidence type="ECO:0000256" key="9">
    <source>
        <dbReference type="ARBA" id="ARBA00022960"/>
    </source>
</evidence>
<feature type="domain" description="ATP-grasp" evidence="14">
    <location>
        <begin position="143"/>
        <end position="346"/>
    </location>
</feature>
<evidence type="ECO:0000259" key="14">
    <source>
        <dbReference type="PROSITE" id="PS50975"/>
    </source>
</evidence>
<dbReference type="SUPFAM" id="SSF56059">
    <property type="entry name" value="Glutathione synthetase ATP-binding domain-like"/>
    <property type="match status" value="1"/>
</dbReference>
<dbReference type="InterPro" id="IPR011095">
    <property type="entry name" value="Dala_Dala_lig_C"/>
</dbReference>
<sequence length="347" mass="37903">MTTLGVFFGGRSSEHRVSIDTANALIPILATLDDEVVWIYVCQDGRLLVCNSATADTYLDSDTPVDRLTTLPEYHLALSHGVMRLAPTSPEGAQLTIDVVLPVFHGSVGEDGSIQGLCQFFDIPCAGPTVLGAALSLDKAASKAIVRGHAIAVPDYRLIDIDTIDPDQLQLPFDGPYVVKPRTQGSSIGVGFVRDRSELPTAIAQARPFGIECLIERYIPAIEVHCYVLKTSTTMMTSRIAGKVPNSEIYSHETKLQAASSLRRLIDTDFSPATIDRIQHQARTVFNLLDGRGLARVDFFLRNNGELLFNELNSIPGLRRTPASGSYNSWANHGIEFRDVVAELIRP</sequence>
<dbReference type="PROSITE" id="PS50975">
    <property type="entry name" value="ATP_GRASP"/>
    <property type="match status" value="1"/>
</dbReference>
<reference evidence="15" key="1">
    <citation type="submission" date="2022-10" db="EMBL/GenBank/DDBJ databases">
        <title>The complete genomes of actinobacterial strains from the NBC collection.</title>
        <authorList>
            <person name="Joergensen T.S."/>
            <person name="Alvarez Arevalo M."/>
            <person name="Sterndorff E.B."/>
            <person name="Faurdal D."/>
            <person name="Vuksanovic O."/>
            <person name="Mourched A.-S."/>
            <person name="Charusanti P."/>
            <person name="Shaw S."/>
            <person name="Blin K."/>
            <person name="Weber T."/>
        </authorList>
    </citation>
    <scope>NUCLEOTIDE SEQUENCE</scope>
    <source>
        <strain evidence="15">NBC_01482</strain>
    </source>
</reference>
<dbReference type="PANTHER" id="PTHR23132">
    <property type="entry name" value="D-ALANINE--D-ALANINE LIGASE"/>
    <property type="match status" value="1"/>
</dbReference>
<dbReference type="Gene3D" id="3.30.470.20">
    <property type="entry name" value="ATP-grasp fold, B domain"/>
    <property type="match status" value="1"/>
</dbReference>
<keyword evidence="16" id="KW-1185">Reference proteome</keyword>
<comment type="similarity">
    <text evidence="3">Belongs to the D-alanine--D-alanine ligase family.</text>
</comment>
<keyword evidence="4" id="KW-0436">Ligase</keyword>
<dbReference type="Proteomes" id="UP001432062">
    <property type="component" value="Chromosome"/>
</dbReference>
<keyword evidence="7 13" id="KW-0067">ATP-binding</keyword>
<evidence type="ECO:0000256" key="12">
    <source>
        <dbReference type="ARBA" id="ARBA00023316"/>
    </source>
</evidence>
<evidence type="ECO:0000256" key="5">
    <source>
        <dbReference type="ARBA" id="ARBA00022723"/>
    </source>
</evidence>
<organism evidence="15 16">
    <name type="scientific">Nocardia vinacea</name>
    <dbReference type="NCBI Taxonomy" id="96468"/>
    <lineage>
        <taxon>Bacteria</taxon>
        <taxon>Bacillati</taxon>
        <taxon>Actinomycetota</taxon>
        <taxon>Actinomycetes</taxon>
        <taxon>Mycobacteriales</taxon>
        <taxon>Nocardiaceae</taxon>
        <taxon>Nocardia</taxon>
    </lineage>
</organism>
<dbReference type="PANTHER" id="PTHR23132:SF25">
    <property type="entry name" value="D-ALANINE--D-ALANINE LIGASE A"/>
    <property type="match status" value="1"/>
</dbReference>
<dbReference type="Gene3D" id="3.40.50.20">
    <property type="match status" value="1"/>
</dbReference>
<evidence type="ECO:0000313" key="16">
    <source>
        <dbReference type="Proteomes" id="UP001432062"/>
    </source>
</evidence>
<keyword evidence="6 13" id="KW-0547">Nucleotide-binding</keyword>
<evidence type="ECO:0000256" key="1">
    <source>
        <dbReference type="ARBA" id="ARBA00001936"/>
    </source>
</evidence>
<proteinExistence type="inferred from homology"/>
<evidence type="ECO:0000256" key="7">
    <source>
        <dbReference type="ARBA" id="ARBA00022840"/>
    </source>
</evidence>
<evidence type="ECO:0000256" key="10">
    <source>
        <dbReference type="ARBA" id="ARBA00022984"/>
    </source>
</evidence>
<dbReference type="Pfam" id="PF01820">
    <property type="entry name" value="Dala_Dala_lig_N"/>
    <property type="match status" value="1"/>
</dbReference>
<evidence type="ECO:0000256" key="13">
    <source>
        <dbReference type="PROSITE-ProRule" id="PRU00409"/>
    </source>
</evidence>
<evidence type="ECO:0000256" key="8">
    <source>
        <dbReference type="ARBA" id="ARBA00022842"/>
    </source>
</evidence>
<protein>
    <submittedName>
        <fullName evidence="15">ATP-grasp domain-containing protein</fullName>
    </submittedName>
</protein>
<dbReference type="PROSITE" id="PS00843">
    <property type="entry name" value="DALA_DALA_LIGASE_1"/>
    <property type="match status" value="1"/>
</dbReference>
<evidence type="ECO:0000256" key="3">
    <source>
        <dbReference type="ARBA" id="ARBA00010871"/>
    </source>
</evidence>
<comment type="cofactor">
    <cofactor evidence="2">
        <name>Mg(2+)</name>
        <dbReference type="ChEBI" id="CHEBI:18420"/>
    </cofactor>
</comment>
<dbReference type="InterPro" id="IPR011761">
    <property type="entry name" value="ATP-grasp"/>
</dbReference>
<dbReference type="EMBL" id="CP109441">
    <property type="protein sequence ID" value="WUV43213.1"/>
    <property type="molecule type" value="Genomic_DNA"/>
</dbReference>
<accession>A0ABZ1YJI5</accession>
<evidence type="ECO:0000256" key="11">
    <source>
        <dbReference type="ARBA" id="ARBA00023211"/>
    </source>
</evidence>
<dbReference type="Pfam" id="PF07478">
    <property type="entry name" value="Dala_Dala_lig_C"/>
    <property type="match status" value="1"/>
</dbReference>
<dbReference type="RefSeq" id="WP_329405763.1">
    <property type="nucleotide sequence ID" value="NZ_CP109441.1"/>
</dbReference>
<keyword evidence="9" id="KW-0133">Cell shape</keyword>
<dbReference type="SUPFAM" id="SSF52440">
    <property type="entry name" value="PreATP-grasp domain"/>
    <property type="match status" value="1"/>
</dbReference>
<dbReference type="PROSITE" id="PS00844">
    <property type="entry name" value="DALA_DALA_LIGASE_2"/>
    <property type="match status" value="1"/>
</dbReference>
<dbReference type="Gene3D" id="3.30.1490.20">
    <property type="entry name" value="ATP-grasp fold, A domain"/>
    <property type="match status" value="1"/>
</dbReference>
<evidence type="ECO:0000313" key="15">
    <source>
        <dbReference type="EMBL" id="WUV43213.1"/>
    </source>
</evidence>
<keyword evidence="5" id="KW-0479">Metal-binding</keyword>
<evidence type="ECO:0000256" key="2">
    <source>
        <dbReference type="ARBA" id="ARBA00001946"/>
    </source>
</evidence>
<gene>
    <name evidence="15" type="ORF">OG563_28770</name>
</gene>
<dbReference type="InterPro" id="IPR011127">
    <property type="entry name" value="Dala_Dala_lig_N"/>
</dbReference>
<keyword evidence="10" id="KW-0573">Peptidoglycan synthesis</keyword>
<name>A0ABZ1YJI5_9NOCA</name>
<dbReference type="InterPro" id="IPR016185">
    <property type="entry name" value="PreATP-grasp_dom_sf"/>
</dbReference>
<keyword evidence="8" id="KW-0460">Magnesium</keyword>
<dbReference type="InterPro" id="IPR000291">
    <property type="entry name" value="D-Ala_lig_Van_CS"/>
</dbReference>
<dbReference type="InterPro" id="IPR013815">
    <property type="entry name" value="ATP_grasp_subdomain_1"/>
</dbReference>
<comment type="cofactor">
    <cofactor evidence="1">
        <name>Mn(2+)</name>
        <dbReference type="ChEBI" id="CHEBI:29035"/>
    </cofactor>
</comment>
<keyword evidence="11" id="KW-0464">Manganese</keyword>
<evidence type="ECO:0000256" key="4">
    <source>
        <dbReference type="ARBA" id="ARBA00022598"/>
    </source>
</evidence>
<evidence type="ECO:0000256" key="6">
    <source>
        <dbReference type="ARBA" id="ARBA00022741"/>
    </source>
</evidence>
<dbReference type="InterPro" id="IPR005905">
    <property type="entry name" value="D_ala_D_ala"/>
</dbReference>